<name>A0A975CDU5_9BURK</name>
<protein>
    <submittedName>
        <fullName evidence="1">Uncharacterized protein</fullName>
    </submittedName>
</protein>
<gene>
    <name evidence="1" type="ORF">J1M35_15940</name>
</gene>
<accession>A0A975CDU5</accession>
<dbReference type="KEGG" id="otd:J1M35_15940"/>
<dbReference type="Proteomes" id="UP000663903">
    <property type="component" value="Chromosome"/>
</dbReference>
<sequence length="70" mass="7443">MKLVALSKSSDALRYARELLARCETGEVVAVTAIEERPGGTYQLAGSKTSSRTQTAGMLLDAAITRLADE</sequence>
<dbReference type="EMBL" id="CP071796">
    <property type="protein sequence ID" value="QTD44570.1"/>
    <property type="molecule type" value="Genomic_DNA"/>
</dbReference>
<reference evidence="1" key="1">
    <citation type="submission" date="2021-03" db="EMBL/GenBank/DDBJ databases">
        <title>Ottowia sp. 27C isolated from the cloaca of a Giant Asian pond turtle (Heosemys grandis).</title>
        <authorList>
            <person name="Spergser J."/>
            <person name="Busse H.-J."/>
        </authorList>
    </citation>
    <scope>NUCLEOTIDE SEQUENCE</scope>
    <source>
        <strain evidence="1">27C</strain>
    </source>
</reference>
<proteinExistence type="predicted"/>
<organism evidence="1 2">
    <name type="scientific">Ottowia testudinis</name>
    <dbReference type="NCBI Taxonomy" id="2816950"/>
    <lineage>
        <taxon>Bacteria</taxon>
        <taxon>Pseudomonadati</taxon>
        <taxon>Pseudomonadota</taxon>
        <taxon>Betaproteobacteria</taxon>
        <taxon>Burkholderiales</taxon>
        <taxon>Comamonadaceae</taxon>
        <taxon>Ottowia</taxon>
    </lineage>
</organism>
<dbReference type="RefSeq" id="WP_208008134.1">
    <property type="nucleotide sequence ID" value="NZ_CP071796.1"/>
</dbReference>
<evidence type="ECO:0000313" key="1">
    <source>
        <dbReference type="EMBL" id="QTD44570.1"/>
    </source>
</evidence>
<evidence type="ECO:0000313" key="2">
    <source>
        <dbReference type="Proteomes" id="UP000663903"/>
    </source>
</evidence>
<keyword evidence="2" id="KW-1185">Reference proteome</keyword>
<dbReference type="AlphaFoldDB" id="A0A975CDU5"/>